<dbReference type="InterPro" id="IPR023458">
    <property type="entry name" value="Met-tRNA_ligase_1"/>
</dbReference>
<evidence type="ECO:0000256" key="2">
    <source>
        <dbReference type="ARBA" id="ARBA00022741"/>
    </source>
</evidence>
<evidence type="ECO:0000313" key="9">
    <source>
        <dbReference type="EMBL" id="HAF1420747.1"/>
    </source>
</evidence>
<keyword evidence="1 7" id="KW-0436">Ligase</keyword>
<dbReference type="InterPro" id="IPR015413">
    <property type="entry name" value="Methionyl/Leucyl_tRNA_Synth"/>
</dbReference>
<evidence type="ECO:0000256" key="5">
    <source>
        <dbReference type="ARBA" id="ARBA00023146"/>
    </source>
</evidence>
<keyword evidence="3 7" id="KW-0067">ATP-binding</keyword>
<name>A0A744GGG0_SALER</name>
<dbReference type="PROSITE" id="PS00178">
    <property type="entry name" value="AA_TRNA_LIGASE_I"/>
    <property type="match status" value="1"/>
</dbReference>
<dbReference type="GO" id="GO:0004825">
    <property type="term" value="F:methionine-tRNA ligase activity"/>
    <property type="evidence" value="ECO:0007669"/>
    <property type="project" value="UniProtKB-EC"/>
</dbReference>
<dbReference type="GO" id="GO:0006431">
    <property type="term" value="P:methionyl-tRNA aminoacylation"/>
    <property type="evidence" value="ECO:0007669"/>
    <property type="project" value="TreeGrafter"/>
</dbReference>
<evidence type="ECO:0000313" key="12">
    <source>
        <dbReference type="EMBL" id="HAG5377986.1"/>
    </source>
</evidence>
<evidence type="ECO:0000256" key="1">
    <source>
        <dbReference type="ARBA" id="ARBA00022598"/>
    </source>
</evidence>
<dbReference type="InterPro" id="IPR029038">
    <property type="entry name" value="MetRS_Zn"/>
</dbReference>
<organism evidence="11">
    <name type="scientific">Salmonella enterica</name>
    <name type="common">Salmonella choleraesuis</name>
    <dbReference type="NCBI Taxonomy" id="28901"/>
    <lineage>
        <taxon>Bacteria</taxon>
        <taxon>Pseudomonadati</taxon>
        <taxon>Pseudomonadota</taxon>
        <taxon>Gammaproteobacteria</taxon>
        <taxon>Enterobacterales</taxon>
        <taxon>Enterobacteriaceae</taxon>
        <taxon>Salmonella</taxon>
    </lineage>
</organism>
<comment type="catalytic activity">
    <reaction evidence="6">
        <text>tRNA(Met) + L-methionine + ATP = L-methionyl-tRNA(Met) + AMP + diphosphate</text>
        <dbReference type="Rhea" id="RHEA:13481"/>
        <dbReference type="Rhea" id="RHEA-COMP:9667"/>
        <dbReference type="Rhea" id="RHEA-COMP:9698"/>
        <dbReference type="ChEBI" id="CHEBI:30616"/>
        <dbReference type="ChEBI" id="CHEBI:33019"/>
        <dbReference type="ChEBI" id="CHEBI:57844"/>
        <dbReference type="ChEBI" id="CHEBI:78442"/>
        <dbReference type="ChEBI" id="CHEBI:78530"/>
        <dbReference type="ChEBI" id="CHEBI:456215"/>
        <dbReference type="EC" id="6.1.1.10"/>
    </reaction>
</comment>
<evidence type="ECO:0000259" key="8">
    <source>
        <dbReference type="Pfam" id="PF09334"/>
    </source>
</evidence>
<dbReference type="EMBL" id="DAAYQX010000015">
    <property type="protein sequence ID" value="HAG5377986.1"/>
    <property type="molecule type" value="Genomic_DNA"/>
</dbReference>
<dbReference type="SUPFAM" id="SSF52374">
    <property type="entry name" value="Nucleotidylyl transferase"/>
    <property type="match status" value="1"/>
</dbReference>
<evidence type="ECO:0000256" key="4">
    <source>
        <dbReference type="ARBA" id="ARBA00022917"/>
    </source>
</evidence>
<sequence length="522" mass="60267">MKKYLIIGVHPTPNGPLHLGHVAGPFLTLDIFYRCKKILGYDVFFVSGTDSYEEHVSLKAFEENTQEYDIAQKYSELILKDLCLLNIDLDTYLPLHNNRERYFFYCQSIIEEILRSDSTVKKNEVFPYDLLRGRYLSGGWLQGVCNLCGEDSGGFYCESCGGHHQPDEIYPHRFKYTDESNVIYLMIKSLFLRVTKKEIFKNIEGRYSNHTINMILSNILSRKEIHLTRLTLPSTFGPKITCPERYFNVAFSYTVGLTAFYLMCGDVYSSKCNGENAFDVENVKIVTAYGFDNVSAYLMGMEPILQKIGYKKITDINFVNQFLLLNGSKFSTSRNHALWVRHLVEQKVIHSDLLRLIMALNSPDKEIVDFNIETITATLNEFVRKWNSMLYRVSSLTKWTISLDGLDEFLEHFHSICEKDKNISRDLSSFILDILDISGSIKDDRIFSYFVLIMYIIYPIMPSTSKLFFNGVIKCNDGCISSNMLFSLCSFGNIYEKNTEMFDKLFFEEIDKIKLTKAVGVK</sequence>
<protein>
    <submittedName>
        <fullName evidence="11">Class I tRNA ligase family protein</fullName>
    </submittedName>
</protein>
<dbReference type="EMBL" id="DAAUOA010000061">
    <property type="protein sequence ID" value="HAF2207149.1"/>
    <property type="molecule type" value="Genomic_DNA"/>
</dbReference>
<keyword evidence="2 7" id="KW-0547">Nucleotide-binding</keyword>
<dbReference type="Pfam" id="PF09334">
    <property type="entry name" value="tRNA-synt_1g"/>
    <property type="match status" value="1"/>
</dbReference>
<reference evidence="11" key="1">
    <citation type="journal article" date="2018" name="Genome Biol.">
        <title>SKESA: strategic k-mer extension for scrupulous assemblies.</title>
        <authorList>
            <person name="Souvorov A."/>
            <person name="Agarwala R."/>
            <person name="Lipman D.J."/>
        </authorList>
    </citation>
    <scope>NUCLEOTIDE SEQUENCE</scope>
    <source>
        <strain evidence="11">MA.05/00002289</strain>
        <strain evidence="10">MA.CK_01/00000941</strain>
        <strain evidence="12">MA.CK_05/00002290</strain>
        <strain evidence="9">MA.CK_95/00012903</strain>
    </source>
</reference>
<dbReference type="AlphaFoldDB" id="A0A744GGG0"/>
<dbReference type="PANTHER" id="PTHR45765">
    <property type="entry name" value="METHIONINE--TRNA LIGASE"/>
    <property type="match status" value="1"/>
</dbReference>
<evidence type="ECO:0000256" key="6">
    <source>
        <dbReference type="ARBA" id="ARBA00047364"/>
    </source>
</evidence>
<evidence type="ECO:0000256" key="3">
    <source>
        <dbReference type="ARBA" id="ARBA00022840"/>
    </source>
</evidence>
<comment type="caution">
    <text evidence="11">The sequence shown here is derived from an EMBL/GenBank/DDBJ whole genome shotgun (WGS) entry which is preliminary data.</text>
</comment>
<keyword evidence="4 7" id="KW-0648">Protein biosynthesis</keyword>
<dbReference type="EMBL" id="DAAUPK010000050">
    <property type="protein sequence ID" value="HAF2572288.1"/>
    <property type="molecule type" value="Genomic_DNA"/>
</dbReference>
<gene>
    <name evidence="10" type="ORF">G8N85_005268</name>
    <name evidence="12" type="ORF">G8P63_004277</name>
    <name evidence="9" type="ORF">G9B68_005282</name>
    <name evidence="11" type="ORF">G9E70_005318</name>
</gene>
<dbReference type="Gene3D" id="3.40.50.620">
    <property type="entry name" value="HUPs"/>
    <property type="match status" value="1"/>
</dbReference>
<dbReference type="EMBL" id="DAAUMU010000059">
    <property type="protein sequence ID" value="HAF1420747.1"/>
    <property type="molecule type" value="Genomic_DNA"/>
</dbReference>
<dbReference type="GO" id="GO:0005829">
    <property type="term" value="C:cytosol"/>
    <property type="evidence" value="ECO:0007669"/>
    <property type="project" value="TreeGrafter"/>
</dbReference>
<accession>A0A744GGG0</accession>
<dbReference type="GO" id="GO:0005524">
    <property type="term" value="F:ATP binding"/>
    <property type="evidence" value="ECO:0007669"/>
    <property type="project" value="UniProtKB-KW"/>
</dbReference>
<evidence type="ECO:0000313" key="10">
    <source>
        <dbReference type="EMBL" id="HAF2207149.1"/>
    </source>
</evidence>
<proteinExistence type="inferred from homology"/>
<dbReference type="PANTHER" id="PTHR45765:SF1">
    <property type="entry name" value="METHIONINE--TRNA LIGASE, CYTOPLASMIC"/>
    <property type="match status" value="1"/>
</dbReference>
<evidence type="ECO:0000256" key="7">
    <source>
        <dbReference type="RuleBase" id="RU363039"/>
    </source>
</evidence>
<dbReference type="InterPro" id="IPR014729">
    <property type="entry name" value="Rossmann-like_a/b/a_fold"/>
</dbReference>
<keyword evidence="5 7" id="KW-0030">Aminoacyl-tRNA synthetase</keyword>
<dbReference type="InterPro" id="IPR001412">
    <property type="entry name" value="aa-tRNA-synth_I_CS"/>
</dbReference>
<reference evidence="11" key="2">
    <citation type="submission" date="2020-02" db="EMBL/GenBank/DDBJ databases">
        <authorList>
            <consortium name="NCBI Pathogen Detection Project"/>
        </authorList>
    </citation>
    <scope>NUCLEOTIDE SEQUENCE</scope>
    <source>
        <strain evidence="11">MA.05/00002289</strain>
        <strain evidence="10">MA.CK_01/00000941</strain>
        <strain evidence="12">MA.CK_05/00002290</strain>
        <strain evidence="9">MA.CK_95/00012903</strain>
    </source>
</reference>
<dbReference type="Gene3D" id="2.20.28.20">
    <property type="entry name" value="Methionyl-tRNA synthetase, Zn-domain"/>
    <property type="match status" value="1"/>
</dbReference>
<feature type="domain" description="Methionyl/Leucyl tRNA synthetase" evidence="8">
    <location>
        <begin position="11"/>
        <end position="393"/>
    </location>
</feature>
<evidence type="ECO:0000313" key="11">
    <source>
        <dbReference type="EMBL" id="HAF2572288.1"/>
    </source>
</evidence>
<comment type="similarity">
    <text evidence="7">Belongs to the class-I aminoacyl-tRNA synthetase family.</text>
</comment>